<organism evidence="1 2">
    <name type="scientific">Salibaculum griseiflavum</name>
    <dbReference type="NCBI Taxonomy" id="1914409"/>
    <lineage>
        <taxon>Bacteria</taxon>
        <taxon>Pseudomonadati</taxon>
        <taxon>Pseudomonadota</taxon>
        <taxon>Alphaproteobacteria</taxon>
        <taxon>Rhodobacterales</taxon>
        <taxon>Roseobacteraceae</taxon>
        <taxon>Salibaculum</taxon>
    </lineage>
</organism>
<name>A0A2V1P941_9RHOB</name>
<protein>
    <submittedName>
        <fullName evidence="1">Uncharacterized protein</fullName>
    </submittedName>
</protein>
<comment type="caution">
    <text evidence="1">The sequence shown here is derived from an EMBL/GenBank/DDBJ whole genome shotgun (WGS) entry which is preliminary data.</text>
</comment>
<evidence type="ECO:0000313" key="2">
    <source>
        <dbReference type="Proteomes" id="UP000245293"/>
    </source>
</evidence>
<gene>
    <name evidence="1" type="ORF">DFK10_03260</name>
</gene>
<dbReference type="EMBL" id="QETF01000002">
    <property type="protein sequence ID" value="PWG18280.1"/>
    <property type="molecule type" value="Genomic_DNA"/>
</dbReference>
<accession>A0A2V1P941</accession>
<reference evidence="2" key="1">
    <citation type="submission" date="2018-05" db="EMBL/GenBank/DDBJ databases">
        <authorList>
            <person name="Du Z."/>
            <person name="Wang X."/>
        </authorList>
    </citation>
    <scope>NUCLEOTIDE SEQUENCE [LARGE SCALE GENOMIC DNA]</scope>
    <source>
        <strain evidence="2">WDS4C29</strain>
    </source>
</reference>
<dbReference type="Proteomes" id="UP000245293">
    <property type="component" value="Unassembled WGS sequence"/>
</dbReference>
<sequence length="78" mass="8236">MDHGRFQLLLLGRQVLDLAQLPGLQIAQDTGQGLVDASVELPSLLDTFSSDFLIGGCAAALVAHKGSPRWLLRPASAP</sequence>
<dbReference type="AlphaFoldDB" id="A0A2V1P941"/>
<evidence type="ECO:0000313" key="1">
    <source>
        <dbReference type="EMBL" id="PWG18280.1"/>
    </source>
</evidence>
<proteinExistence type="predicted"/>
<keyword evidence="2" id="KW-1185">Reference proteome</keyword>